<accession>A0ABR4BTX7</accession>
<reference evidence="1 2" key="1">
    <citation type="journal article" date="2024" name="Commun. Biol.">
        <title>Comparative genomic analysis of thermophilic fungi reveals convergent evolutionary adaptations and gene losses.</title>
        <authorList>
            <person name="Steindorff A.S."/>
            <person name="Aguilar-Pontes M.V."/>
            <person name="Robinson A.J."/>
            <person name="Andreopoulos B."/>
            <person name="LaButti K."/>
            <person name="Kuo A."/>
            <person name="Mondo S."/>
            <person name="Riley R."/>
            <person name="Otillar R."/>
            <person name="Haridas S."/>
            <person name="Lipzen A."/>
            <person name="Grimwood J."/>
            <person name="Schmutz J."/>
            <person name="Clum A."/>
            <person name="Reid I.D."/>
            <person name="Moisan M.C."/>
            <person name="Butler G."/>
            <person name="Nguyen T.T.M."/>
            <person name="Dewar K."/>
            <person name="Conant G."/>
            <person name="Drula E."/>
            <person name="Henrissat B."/>
            <person name="Hansel C."/>
            <person name="Singer S."/>
            <person name="Hutchinson M.I."/>
            <person name="de Vries R.P."/>
            <person name="Natvig D.O."/>
            <person name="Powell A.J."/>
            <person name="Tsang A."/>
            <person name="Grigoriev I.V."/>
        </authorList>
    </citation>
    <scope>NUCLEOTIDE SEQUENCE [LARGE SCALE GENOMIC DNA]</scope>
    <source>
        <strain evidence="1 2">CBS 494.80</strain>
    </source>
</reference>
<keyword evidence="2" id="KW-1185">Reference proteome</keyword>
<gene>
    <name evidence="1" type="ORF">VTL71DRAFT_9152</name>
</gene>
<name>A0ABR4BTX7_9HELO</name>
<dbReference type="Proteomes" id="UP001595075">
    <property type="component" value="Unassembled WGS sequence"/>
</dbReference>
<sequence length="113" mass="12642">MAFACLPASSNTNHYFSNNHVWQGTFLVTDTTDPSARLIRARLPTSEVAILPARAASKAQRLLFTFFEGNTHYSLGQRRVRYSQYLVASVGKQSPLFNPTLTHRTKGRTILSV</sequence>
<comment type="caution">
    <text evidence="1">The sequence shown here is derived from an EMBL/GenBank/DDBJ whole genome shotgun (WGS) entry which is preliminary data.</text>
</comment>
<dbReference type="EMBL" id="JAZHXI010000020">
    <property type="protein sequence ID" value="KAL2061100.1"/>
    <property type="molecule type" value="Genomic_DNA"/>
</dbReference>
<evidence type="ECO:0000313" key="2">
    <source>
        <dbReference type="Proteomes" id="UP001595075"/>
    </source>
</evidence>
<evidence type="ECO:0000313" key="1">
    <source>
        <dbReference type="EMBL" id="KAL2061100.1"/>
    </source>
</evidence>
<proteinExistence type="predicted"/>
<protein>
    <submittedName>
        <fullName evidence="1">Uncharacterized protein</fullName>
    </submittedName>
</protein>
<organism evidence="1 2">
    <name type="scientific">Oculimacula yallundae</name>
    <dbReference type="NCBI Taxonomy" id="86028"/>
    <lineage>
        <taxon>Eukaryota</taxon>
        <taxon>Fungi</taxon>
        <taxon>Dikarya</taxon>
        <taxon>Ascomycota</taxon>
        <taxon>Pezizomycotina</taxon>
        <taxon>Leotiomycetes</taxon>
        <taxon>Helotiales</taxon>
        <taxon>Ploettnerulaceae</taxon>
        <taxon>Oculimacula</taxon>
    </lineage>
</organism>